<keyword evidence="1" id="KW-0479">Metal-binding</keyword>
<keyword evidence="8" id="KW-1185">Reference proteome</keyword>
<comment type="caution">
    <text evidence="7">The sequence shown here is derived from an EMBL/GenBank/DDBJ whole genome shotgun (WGS) entry which is preliminary data.</text>
</comment>
<dbReference type="PROSITE" id="PS00028">
    <property type="entry name" value="ZINC_FINGER_C2H2_1"/>
    <property type="match status" value="2"/>
</dbReference>
<accession>A0A4Z2HRQ4</accession>
<dbReference type="GO" id="GO:0008270">
    <property type="term" value="F:zinc ion binding"/>
    <property type="evidence" value="ECO:0007669"/>
    <property type="project" value="UniProtKB-KW"/>
</dbReference>
<dbReference type="Proteomes" id="UP000314294">
    <property type="component" value="Unassembled WGS sequence"/>
</dbReference>
<dbReference type="PROSITE" id="PS50157">
    <property type="entry name" value="ZINC_FINGER_C2H2_2"/>
    <property type="match status" value="2"/>
</dbReference>
<keyword evidence="4" id="KW-0862">Zinc</keyword>
<feature type="domain" description="C2H2-type" evidence="6">
    <location>
        <begin position="295"/>
        <end position="331"/>
    </location>
</feature>
<evidence type="ECO:0000313" key="7">
    <source>
        <dbReference type="EMBL" id="TNN68300.1"/>
    </source>
</evidence>
<organism evidence="7 8">
    <name type="scientific">Liparis tanakae</name>
    <name type="common">Tanaka's snailfish</name>
    <dbReference type="NCBI Taxonomy" id="230148"/>
    <lineage>
        <taxon>Eukaryota</taxon>
        <taxon>Metazoa</taxon>
        <taxon>Chordata</taxon>
        <taxon>Craniata</taxon>
        <taxon>Vertebrata</taxon>
        <taxon>Euteleostomi</taxon>
        <taxon>Actinopterygii</taxon>
        <taxon>Neopterygii</taxon>
        <taxon>Teleostei</taxon>
        <taxon>Neoteleostei</taxon>
        <taxon>Acanthomorphata</taxon>
        <taxon>Eupercaria</taxon>
        <taxon>Perciformes</taxon>
        <taxon>Cottioidei</taxon>
        <taxon>Cottales</taxon>
        <taxon>Liparidae</taxon>
        <taxon>Liparis</taxon>
    </lineage>
</organism>
<sequence length="489" mass="52819">MCNTGAFWDVETSLFRLSPDMEEFVGGRHQQHDGVPSNTTQKFSLTGAICLKTQAAMANESMPPACNICKSFFTSEKTLLNHVHIVHTSVVSTKVCIITNPSALADTSVSPGVLGTAAQSANSRPIEVNQVMNGKLCVGQTYAGSLSTSAHADRPCATMCMASSAAAVKDGAQGPKNQSLIQHPAPIIVLADATDTSQAPAGSDAVAPPMPSIMALFKNDSHDVAMMKRMNAGWRSKTPHPCRQCGAILRQPSFIISHRYLHRGHRSHKCQCGRAFKHQLHLLRHCVRHAETVSYICVSCGETFTGAKLFAEHMRGKSRKNSFSGHSWKPPPAASSVADLISGLRWRRTWDRSSEEASLVSPVLTAVALGQVCAVQQPAFPEHVGSSVSYLGKRRAPYDKRDVSPTVRKVMAMSHMAVFMLPVAAGVCLHDGGSGSETVAEQNLVSIQDAVSQKKRMKASSVRAGYLFISILSTKRKLKFMLLSEPMLL</sequence>
<evidence type="ECO:0000256" key="1">
    <source>
        <dbReference type="ARBA" id="ARBA00022723"/>
    </source>
</evidence>
<evidence type="ECO:0000256" key="5">
    <source>
        <dbReference type="PROSITE-ProRule" id="PRU00042"/>
    </source>
</evidence>
<dbReference type="EMBL" id="SRLO01000192">
    <property type="protein sequence ID" value="TNN68300.1"/>
    <property type="molecule type" value="Genomic_DNA"/>
</dbReference>
<keyword evidence="2" id="KW-0677">Repeat</keyword>
<evidence type="ECO:0000256" key="2">
    <source>
        <dbReference type="ARBA" id="ARBA00022737"/>
    </source>
</evidence>
<dbReference type="AlphaFoldDB" id="A0A4Z2HRQ4"/>
<gene>
    <name evidence="7" type="primary">ZNF56</name>
    <name evidence="7" type="ORF">EYF80_021483</name>
</gene>
<reference evidence="7 8" key="1">
    <citation type="submission" date="2019-03" db="EMBL/GenBank/DDBJ databases">
        <title>First draft genome of Liparis tanakae, snailfish: a comprehensive survey of snailfish specific genes.</title>
        <authorList>
            <person name="Kim W."/>
            <person name="Song I."/>
            <person name="Jeong J.-H."/>
            <person name="Kim D."/>
            <person name="Kim S."/>
            <person name="Ryu S."/>
            <person name="Song J.Y."/>
            <person name="Lee S.K."/>
        </authorList>
    </citation>
    <scope>NUCLEOTIDE SEQUENCE [LARGE SCALE GENOMIC DNA]</scope>
    <source>
        <tissue evidence="7">Muscle</tissue>
    </source>
</reference>
<proteinExistence type="predicted"/>
<feature type="domain" description="C2H2-type" evidence="6">
    <location>
        <begin position="240"/>
        <end position="267"/>
    </location>
</feature>
<evidence type="ECO:0000256" key="4">
    <source>
        <dbReference type="ARBA" id="ARBA00022833"/>
    </source>
</evidence>
<dbReference type="InterPro" id="IPR036236">
    <property type="entry name" value="Znf_C2H2_sf"/>
</dbReference>
<dbReference type="SUPFAM" id="SSF57667">
    <property type="entry name" value="beta-beta-alpha zinc fingers"/>
    <property type="match status" value="1"/>
</dbReference>
<evidence type="ECO:0000259" key="6">
    <source>
        <dbReference type="PROSITE" id="PS50157"/>
    </source>
</evidence>
<dbReference type="PANTHER" id="PTHR23226">
    <property type="entry name" value="ZINC FINGER AND SCAN DOMAIN-CONTAINING"/>
    <property type="match status" value="1"/>
</dbReference>
<dbReference type="Gene3D" id="3.30.160.60">
    <property type="entry name" value="Classic Zinc Finger"/>
    <property type="match status" value="1"/>
</dbReference>
<dbReference type="SMART" id="SM00355">
    <property type="entry name" value="ZnF_C2H2"/>
    <property type="match status" value="4"/>
</dbReference>
<name>A0A4Z2HRQ4_9TELE</name>
<evidence type="ECO:0000256" key="3">
    <source>
        <dbReference type="ARBA" id="ARBA00022771"/>
    </source>
</evidence>
<evidence type="ECO:0000313" key="8">
    <source>
        <dbReference type="Proteomes" id="UP000314294"/>
    </source>
</evidence>
<dbReference type="Pfam" id="PF12874">
    <property type="entry name" value="zf-met"/>
    <property type="match status" value="1"/>
</dbReference>
<dbReference type="OrthoDB" id="10069600at2759"/>
<protein>
    <submittedName>
        <fullName evidence="7">Putative zinc finger protein 56</fullName>
    </submittedName>
</protein>
<dbReference type="InterPro" id="IPR013087">
    <property type="entry name" value="Znf_C2H2_type"/>
</dbReference>
<keyword evidence="3 5" id="KW-0863">Zinc-finger</keyword>